<dbReference type="InterPro" id="IPR052908">
    <property type="entry name" value="AP-4-A_phosphorylase"/>
</dbReference>
<dbReference type="AlphaFoldDB" id="A0A917S6K5"/>
<accession>A0A917S6K5</accession>
<evidence type="ECO:0000256" key="1">
    <source>
        <dbReference type="PROSITE-ProRule" id="PRU00464"/>
    </source>
</evidence>
<dbReference type="Pfam" id="PF01230">
    <property type="entry name" value="HIT"/>
    <property type="match status" value="1"/>
</dbReference>
<dbReference type="EMBL" id="BMOK01000010">
    <property type="protein sequence ID" value="GGL58356.1"/>
    <property type="molecule type" value="Genomic_DNA"/>
</dbReference>
<dbReference type="InterPro" id="IPR011146">
    <property type="entry name" value="HIT-like"/>
</dbReference>
<feature type="short sequence motif" description="Histidine triad motif" evidence="1">
    <location>
        <begin position="26"/>
        <end position="30"/>
    </location>
</feature>
<dbReference type="Gene3D" id="3.30.428.10">
    <property type="entry name" value="HIT-like"/>
    <property type="match status" value="1"/>
</dbReference>
<proteinExistence type="predicted"/>
<sequence>MDKKYSPDGYNIGTNCGFVAGQTIFHCHIHLIPRYKGDVENPQGGVRGVIPEKCIY</sequence>
<dbReference type="SUPFAM" id="SSF54197">
    <property type="entry name" value="HIT-like"/>
    <property type="match status" value="1"/>
</dbReference>
<protein>
    <recommendedName>
        <fullName evidence="2">HIT domain-containing protein</fullName>
    </recommendedName>
</protein>
<dbReference type="GO" id="GO:0003824">
    <property type="term" value="F:catalytic activity"/>
    <property type="evidence" value="ECO:0007669"/>
    <property type="project" value="InterPro"/>
</dbReference>
<evidence type="ECO:0000259" key="2">
    <source>
        <dbReference type="PROSITE" id="PS51084"/>
    </source>
</evidence>
<evidence type="ECO:0000313" key="4">
    <source>
        <dbReference type="Proteomes" id="UP000654670"/>
    </source>
</evidence>
<name>A0A917S6K5_9BACL</name>
<feature type="domain" description="HIT" evidence="2">
    <location>
        <begin position="1"/>
        <end position="41"/>
    </location>
</feature>
<dbReference type="PANTHER" id="PTHR42997:SF1">
    <property type="entry name" value="AP-4-A PHOSPHORYLASE"/>
    <property type="match status" value="1"/>
</dbReference>
<dbReference type="InterPro" id="IPR036265">
    <property type="entry name" value="HIT-like_sf"/>
</dbReference>
<evidence type="ECO:0000313" key="3">
    <source>
        <dbReference type="EMBL" id="GGL58356.1"/>
    </source>
</evidence>
<gene>
    <name evidence="3" type="ORF">GCM10007968_22940</name>
</gene>
<reference evidence="3" key="1">
    <citation type="journal article" date="2014" name="Int. J. Syst. Evol. Microbiol.">
        <title>Complete genome sequence of Corynebacterium casei LMG S-19264T (=DSM 44701T), isolated from a smear-ripened cheese.</title>
        <authorList>
            <consortium name="US DOE Joint Genome Institute (JGI-PGF)"/>
            <person name="Walter F."/>
            <person name="Albersmeier A."/>
            <person name="Kalinowski J."/>
            <person name="Ruckert C."/>
        </authorList>
    </citation>
    <scope>NUCLEOTIDE SEQUENCE</scope>
    <source>
        <strain evidence="3">JCM 15325</strain>
    </source>
</reference>
<dbReference type="Proteomes" id="UP000654670">
    <property type="component" value="Unassembled WGS sequence"/>
</dbReference>
<reference evidence="3" key="2">
    <citation type="submission" date="2020-09" db="EMBL/GenBank/DDBJ databases">
        <authorList>
            <person name="Sun Q."/>
            <person name="Ohkuma M."/>
        </authorList>
    </citation>
    <scope>NUCLEOTIDE SEQUENCE</scope>
    <source>
        <strain evidence="3">JCM 15325</strain>
    </source>
</reference>
<organism evidence="3 4">
    <name type="scientific">Sporolactobacillus putidus</name>
    <dbReference type="NCBI Taxonomy" id="492735"/>
    <lineage>
        <taxon>Bacteria</taxon>
        <taxon>Bacillati</taxon>
        <taxon>Bacillota</taxon>
        <taxon>Bacilli</taxon>
        <taxon>Bacillales</taxon>
        <taxon>Sporolactobacillaceae</taxon>
        <taxon>Sporolactobacillus</taxon>
    </lineage>
</organism>
<dbReference type="PROSITE" id="PS51084">
    <property type="entry name" value="HIT_2"/>
    <property type="match status" value="1"/>
</dbReference>
<comment type="caution">
    <text evidence="3">The sequence shown here is derived from an EMBL/GenBank/DDBJ whole genome shotgun (WGS) entry which is preliminary data.</text>
</comment>
<keyword evidence="4" id="KW-1185">Reference proteome</keyword>
<dbReference type="PANTHER" id="PTHR42997">
    <property type="entry name" value="HIT FAMILY HYDROLASE"/>
    <property type="match status" value="1"/>
</dbReference>